<evidence type="ECO:0000256" key="3">
    <source>
        <dbReference type="ARBA" id="ARBA00005189"/>
    </source>
</evidence>
<dbReference type="Proteomes" id="UP001557485">
    <property type="component" value="Unassembled WGS sequence"/>
</dbReference>
<comment type="caution">
    <text evidence="11">The sequence shown here is derived from an EMBL/GenBank/DDBJ whole genome shotgun (WGS) entry which is preliminary data.</text>
</comment>
<protein>
    <recommendedName>
        <fullName evidence="6 9">1-acyl-sn-glycerol-3-phosphate acyltransferase</fullName>
        <ecNumber evidence="5 9">2.3.1.51</ecNumber>
    </recommendedName>
</protein>
<sequence>MSLYSEITAEIDNGPEGANIAALFDFDGTIIAGYSVFSFLREQVQRGDLSPLEMLAIVDVIARFGLGNADFASLMKLCAENMKGLQEEDYLAVGQKIFDRDLAKKIIPESRALIEAHMRKGHTVAIISSATPYQVEPCAKYLGIDHVACSTMEVQDGIFTGELGGPLCFGQGKVDAALDLAAAKGLDLDSSYFYSDSTDDIELLEYIGKPRPLNPSKKLKLIADKRGWPTRTFRSRSGSPALGAVRNIATKLSLAGSVVAGLPIWALTGSKQEARNFSASLFADVGAALAGLKLEIVGEENLWAARPAVFVFNHQSDIDVLICAKILRRNFSGVGKAEIKKMPLIGMAMEMFGVVLIDRSNSKSAIDAMQPLVDRIKNEKISVVMAPEGTRTHSKQILPFKMGAFHLAMQAGVPIVPIVIRNAMDVSPKGDSLYYPGTVEVEILPPIDTKRWTKANLHKNVAKIEALYKATLGESTKLVSA</sequence>
<evidence type="ECO:0000313" key="11">
    <source>
        <dbReference type="EMBL" id="MEX1668089.1"/>
    </source>
</evidence>
<comment type="domain">
    <text evidence="9">The HXXXXD motif is essential for acyltransferase activity and may constitute the binding site for the phosphate moiety of the glycerol-3-phosphate.</text>
</comment>
<gene>
    <name evidence="11" type="ORF">AB4876_04145</name>
</gene>
<dbReference type="EMBL" id="JBFRYA010000002">
    <property type="protein sequence ID" value="MEX1668089.1"/>
    <property type="molecule type" value="Genomic_DNA"/>
</dbReference>
<dbReference type="PANTHER" id="PTHR10434:SF66">
    <property type="entry name" value="PHOSPHOLIPID_GLYCEROL ACYLTRANSFERASE DOMAIN-CONTAINING PROTEIN"/>
    <property type="match status" value="1"/>
</dbReference>
<dbReference type="Pfam" id="PF12710">
    <property type="entry name" value="HAD"/>
    <property type="match status" value="1"/>
</dbReference>
<dbReference type="RefSeq" id="WP_368380382.1">
    <property type="nucleotide sequence ID" value="NZ_JBFRYA010000002.1"/>
</dbReference>
<dbReference type="NCBIfam" id="TIGR01490">
    <property type="entry name" value="HAD-SF-IB-hyp1"/>
    <property type="match status" value="1"/>
</dbReference>
<dbReference type="EC" id="2.3.1.51" evidence="5 9"/>
<evidence type="ECO:0000256" key="9">
    <source>
        <dbReference type="RuleBase" id="RU361267"/>
    </source>
</evidence>
<evidence type="ECO:0000256" key="2">
    <source>
        <dbReference type="ARBA" id="ARBA00004728"/>
    </source>
</evidence>
<dbReference type="Gene3D" id="3.40.50.1000">
    <property type="entry name" value="HAD superfamily/HAD-like"/>
    <property type="match status" value="1"/>
</dbReference>
<keyword evidence="9" id="KW-0443">Lipid metabolism</keyword>
<feature type="domain" description="Phospholipid/glycerol acyltransferase" evidence="10">
    <location>
        <begin position="308"/>
        <end position="423"/>
    </location>
</feature>
<proteinExistence type="inferred from homology"/>
<accession>A0ABV3U2F3</accession>
<evidence type="ECO:0000313" key="12">
    <source>
        <dbReference type="Proteomes" id="UP001557485"/>
    </source>
</evidence>
<keyword evidence="11" id="KW-0378">Hydrolase</keyword>
<dbReference type="Gene3D" id="1.20.1440.100">
    <property type="entry name" value="SG protein - dephosphorylation function"/>
    <property type="match status" value="1"/>
</dbReference>
<comment type="catalytic activity">
    <reaction evidence="1 9">
        <text>a 1-acyl-sn-glycero-3-phosphate + an acyl-CoA = a 1,2-diacyl-sn-glycero-3-phosphate + CoA</text>
        <dbReference type="Rhea" id="RHEA:19709"/>
        <dbReference type="ChEBI" id="CHEBI:57287"/>
        <dbReference type="ChEBI" id="CHEBI:57970"/>
        <dbReference type="ChEBI" id="CHEBI:58342"/>
        <dbReference type="ChEBI" id="CHEBI:58608"/>
        <dbReference type="EC" id="2.3.1.51"/>
    </reaction>
</comment>
<dbReference type="SMART" id="SM00563">
    <property type="entry name" value="PlsC"/>
    <property type="match status" value="1"/>
</dbReference>
<organism evidence="11 12">
    <name type="scientific">Zhongshania guokunii</name>
    <dbReference type="NCBI Taxonomy" id="641783"/>
    <lineage>
        <taxon>Bacteria</taxon>
        <taxon>Pseudomonadati</taxon>
        <taxon>Pseudomonadota</taxon>
        <taxon>Gammaproteobacteria</taxon>
        <taxon>Cellvibrionales</taxon>
        <taxon>Spongiibacteraceae</taxon>
        <taxon>Zhongshania</taxon>
    </lineage>
</organism>
<evidence type="ECO:0000259" key="10">
    <source>
        <dbReference type="SMART" id="SM00563"/>
    </source>
</evidence>
<keyword evidence="9" id="KW-0594">Phospholipid biosynthesis</keyword>
<keyword evidence="8 9" id="KW-0012">Acyltransferase</keyword>
<dbReference type="CDD" id="cd02612">
    <property type="entry name" value="HAD_PGPPase"/>
    <property type="match status" value="1"/>
</dbReference>
<name>A0ABV3U2F3_9GAMM</name>
<keyword evidence="7 9" id="KW-0808">Transferase</keyword>
<dbReference type="InterPro" id="IPR023214">
    <property type="entry name" value="HAD_sf"/>
</dbReference>
<dbReference type="InterPro" id="IPR004552">
    <property type="entry name" value="AGP_acyltrans"/>
</dbReference>
<dbReference type="PANTHER" id="PTHR10434">
    <property type="entry name" value="1-ACYL-SN-GLYCEROL-3-PHOSPHATE ACYLTRANSFERASE"/>
    <property type="match status" value="1"/>
</dbReference>
<dbReference type="CDD" id="cd07989">
    <property type="entry name" value="LPLAT_AGPAT-like"/>
    <property type="match status" value="1"/>
</dbReference>
<evidence type="ECO:0000256" key="7">
    <source>
        <dbReference type="ARBA" id="ARBA00022679"/>
    </source>
</evidence>
<dbReference type="GO" id="GO:0016787">
    <property type="term" value="F:hydrolase activity"/>
    <property type="evidence" value="ECO:0007669"/>
    <property type="project" value="UniProtKB-KW"/>
</dbReference>
<dbReference type="NCBIfam" id="TIGR01488">
    <property type="entry name" value="HAD-SF-IB"/>
    <property type="match status" value="1"/>
</dbReference>
<comment type="similarity">
    <text evidence="4 9">Belongs to the 1-acyl-sn-glycerol-3-phosphate acyltransferase family.</text>
</comment>
<keyword evidence="9" id="KW-0444">Lipid biosynthesis</keyword>
<dbReference type="SUPFAM" id="SSF56784">
    <property type="entry name" value="HAD-like"/>
    <property type="match status" value="1"/>
</dbReference>
<dbReference type="SUPFAM" id="SSF69593">
    <property type="entry name" value="Glycerol-3-phosphate (1)-acyltransferase"/>
    <property type="match status" value="1"/>
</dbReference>
<keyword evidence="9" id="KW-1208">Phospholipid metabolism</keyword>
<evidence type="ECO:0000256" key="1">
    <source>
        <dbReference type="ARBA" id="ARBA00001141"/>
    </source>
</evidence>
<dbReference type="NCBIfam" id="TIGR00530">
    <property type="entry name" value="AGP_acyltrn"/>
    <property type="match status" value="1"/>
</dbReference>
<dbReference type="InterPro" id="IPR006385">
    <property type="entry name" value="HAD_hydro_SerB1"/>
</dbReference>
<comment type="pathway">
    <text evidence="3">Lipid metabolism.</text>
</comment>
<evidence type="ECO:0000256" key="5">
    <source>
        <dbReference type="ARBA" id="ARBA00013211"/>
    </source>
</evidence>
<evidence type="ECO:0000256" key="6">
    <source>
        <dbReference type="ARBA" id="ARBA00016139"/>
    </source>
</evidence>
<comment type="pathway">
    <text evidence="2">Phospholipid metabolism; CDP-diacylglycerol biosynthesis; CDP-diacylglycerol from sn-glycerol 3-phosphate: step 2/3.</text>
</comment>
<keyword evidence="12" id="KW-1185">Reference proteome</keyword>
<dbReference type="InterPro" id="IPR036412">
    <property type="entry name" value="HAD-like_sf"/>
</dbReference>
<evidence type="ECO:0000256" key="4">
    <source>
        <dbReference type="ARBA" id="ARBA00008655"/>
    </source>
</evidence>
<evidence type="ECO:0000256" key="8">
    <source>
        <dbReference type="ARBA" id="ARBA00023315"/>
    </source>
</evidence>
<dbReference type="Pfam" id="PF01553">
    <property type="entry name" value="Acyltransferase"/>
    <property type="match status" value="1"/>
</dbReference>
<reference evidence="11 12" key="1">
    <citation type="journal article" date="2011" name="Int. J. Syst. Evol. Microbiol.">
        <title>Zhongshania antarctica gen. nov., sp. nov. and Zhongshania guokunii sp. nov., gammaproteobacteria respectively isolated from coastal attached (fast) ice and surface seawater of the Antarctic.</title>
        <authorList>
            <person name="Li H.J."/>
            <person name="Zhang X.Y."/>
            <person name="Chen C.X."/>
            <person name="Zhang Y.J."/>
            <person name="Gao Z.M."/>
            <person name="Yu Y."/>
            <person name="Chen X.L."/>
            <person name="Chen B."/>
            <person name="Zhang Y.Z."/>
        </authorList>
    </citation>
    <scope>NUCLEOTIDE SEQUENCE [LARGE SCALE GENOMIC DNA]</scope>
    <source>
        <strain evidence="11 12">ZS6-22T</strain>
    </source>
</reference>
<dbReference type="InterPro" id="IPR002123">
    <property type="entry name" value="Plipid/glycerol_acylTrfase"/>
</dbReference>